<gene>
    <name evidence="2" type="ORF">FGO68_gene8127</name>
</gene>
<evidence type="ECO:0000313" key="2">
    <source>
        <dbReference type="EMBL" id="TNV72964.1"/>
    </source>
</evidence>
<name>A0A8J8SW76_HALGN</name>
<dbReference type="EMBL" id="RRYP01020320">
    <property type="protein sequence ID" value="TNV72964.1"/>
    <property type="molecule type" value="Genomic_DNA"/>
</dbReference>
<evidence type="ECO:0000256" key="1">
    <source>
        <dbReference type="SAM" id="Phobius"/>
    </source>
</evidence>
<protein>
    <submittedName>
        <fullName evidence="2">Uncharacterized protein</fullName>
    </submittedName>
</protein>
<comment type="caution">
    <text evidence="2">The sequence shown here is derived from an EMBL/GenBank/DDBJ whole genome shotgun (WGS) entry which is preliminary data.</text>
</comment>
<keyword evidence="1" id="KW-0472">Membrane</keyword>
<accession>A0A8J8SW76</accession>
<dbReference type="AlphaFoldDB" id="A0A8J8SW76"/>
<sequence length="92" mass="10581">MTNLPWTVDILLAAFIFLVCYVLLPKVFSYLFFNDSMNQQQQNVLIDSKQVHFPQNTKQGVVVIVCPEFQRGIYVRELVMSILRQGKVASSL</sequence>
<keyword evidence="3" id="KW-1185">Reference proteome</keyword>
<keyword evidence="1" id="KW-0812">Transmembrane</keyword>
<feature type="transmembrane region" description="Helical" evidence="1">
    <location>
        <begin position="12"/>
        <end position="33"/>
    </location>
</feature>
<dbReference type="Proteomes" id="UP000785679">
    <property type="component" value="Unassembled WGS sequence"/>
</dbReference>
<proteinExistence type="predicted"/>
<keyword evidence="1" id="KW-1133">Transmembrane helix</keyword>
<evidence type="ECO:0000313" key="3">
    <source>
        <dbReference type="Proteomes" id="UP000785679"/>
    </source>
</evidence>
<organism evidence="2 3">
    <name type="scientific">Halteria grandinella</name>
    <dbReference type="NCBI Taxonomy" id="5974"/>
    <lineage>
        <taxon>Eukaryota</taxon>
        <taxon>Sar</taxon>
        <taxon>Alveolata</taxon>
        <taxon>Ciliophora</taxon>
        <taxon>Intramacronucleata</taxon>
        <taxon>Spirotrichea</taxon>
        <taxon>Stichotrichia</taxon>
        <taxon>Sporadotrichida</taxon>
        <taxon>Halteriidae</taxon>
        <taxon>Halteria</taxon>
    </lineage>
</organism>
<reference evidence="2" key="1">
    <citation type="submission" date="2019-06" db="EMBL/GenBank/DDBJ databases">
        <authorList>
            <person name="Zheng W."/>
        </authorList>
    </citation>
    <scope>NUCLEOTIDE SEQUENCE</scope>
    <source>
        <strain evidence="2">QDHG01</strain>
    </source>
</reference>